<sequence>MKLIYAGSSSNVPILGSLFRPRRFLGKRWNGANSTTAGNSLPFLSKKV</sequence>
<organism evidence="1 2">
    <name type="scientific">Zootermopsis nevadensis</name>
    <name type="common">Dampwood termite</name>
    <dbReference type="NCBI Taxonomy" id="136037"/>
    <lineage>
        <taxon>Eukaryota</taxon>
        <taxon>Metazoa</taxon>
        <taxon>Ecdysozoa</taxon>
        <taxon>Arthropoda</taxon>
        <taxon>Hexapoda</taxon>
        <taxon>Insecta</taxon>
        <taxon>Pterygota</taxon>
        <taxon>Neoptera</taxon>
        <taxon>Polyneoptera</taxon>
        <taxon>Dictyoptera</taxon>
        <taxon>Blattodea</taxon>
        <taxon>Blattoidea</taxon>
        <taxon>Termitoidae</taxon>
        <taxon>Termopsidae</taxon>
        <taxon>Zootermopsis</taxon>
    </lineage>
</organism>
<protein>
    <submittedName>
        <fullName evidence="1">Uncharacterized protein</fullName>
    </submittedName>
</protein>
<dbReference type="AlphaFoldDB" id="A0A067QU97"/>
<dbReference type="EMBL" id="KK852936">
    <property type="protein sequence ID" value="KDR13601.1"/>
    <property type="molecule type" value="Genomic_DNA"/>
</dbReference>
<reference evidence="1 2" key="1">
    <citation type="journal article" date="2014" name="Nat. Commun.">
        <title>Molecular traces of alternative social organization in a termite genome.</title>
        <authorList>
            <person name="Terrapon N."/>
            <person name="Li C."/>
            <person name="Robertson H.M."/>
            <person name="Ji L."/>
            <person name="Meng X."/>
            <person name="Booth W."/>
            <person name="Chen Z."/>
            <person name="Childers C.P."/>
            <person name="Glastad K.M."/>
            <person name="Gokhale K."/>
            <person name="Gowin J."/>
            <person name="Gronenberg W."/>
            <person name="Hermansen R.A."/>
            <person name="Hu H."/>
            <person name="Hunt B.G."/>
            <person name="Huylmans A.K."/>
            <person name="Khalil S.M."/>
            <person name="Mitchell R.D."/>
            <person name="Munoz-Torres M.C."/>
            <person name="Mustard J.A."/>
            <person name="Pan H."/>
            <person name="Reese J.T."/>
            <person name="Scharf M.E."/>
            <person name="Sun F."/>
            <person name="Vogel H."/>
            <person name="Xiao J."/>
            <person name="Yang W."/>
            <person name="Yang Z."/>
            <person name="Yang Z."/>
            <person name="Zhou J."/>
            <person name="Zhu J."/>
            <person name="Brent C.S."/>
            <person name="Elsik C.G."/>
            <person name="Goodisman M.A."/>
            <person name="Liberles D.A."/>
            <person name="Roe R.M."/>
            <person name="Vargo E.L."/>
            <person name="Vilcinskas A."/>
            <person name="Wang J."/>
            <person name="Bornberg-Bauer E."/>
            <person name="Korb J."/>
            <person name="Zhang G."/>
            <person name="Liebig J."/>
        </authorList>
    </citation>
    <scope>NUCLEOTIDE SEQUENCE [LARGE SCALE GENOMIC DNA]</scope>
    <source>
        <tissue evidence="1">Whole organism</tissue>
    </source>
</reference>
<evidence type="ECO:0000313" key="2">
    <source>
        <dbReference type="Proteomes" id="UP000027135"/>
    </source>
</evidence>
<keyword evidence="2" id="KW-1185">Reference proteome</keyword>
<proteinExistence type="predicted"/>
<evidence type="ECO:0000313" key="1">
    <source>
        <dbReference type="EMBL" id="KDR13601.1"/>
    </source>
</evidence>
<dbReference type="InParanoid" id="A0A067QU97"/>
<accession>A0A067QU97</accession>
<gene>
    <name evidence="1" type="ORF">L798_12291</name>
</gene>
<name>A0A067QU97_ZOONE</name>
<dbReference type="Proteomes" id="UP000027135">
    <property type="component" value="Unassembled WGS sequence"/>
</dbReference>